<comment type="caution">
    <text evidence="13">The sequence shown here is derived from an EMBL/GenBank/DDBJ whole genome shotgun (WGS) entry which is preliminary data.</text>
</comment>
<dbReference type="GO" id="GO:0016405">
    <property type="term" value="F:CoA-ligase activity"/>
    <property type="evidence" value="ECO:0007669"/>
    <property type="project" value="TreeGrafter"/>
</dbReference>
<dbReference type="InterPro" id="IPR045851">
    <property type="entry name" value="AMP-bd_C_sf"/>
</dbReference>
<dbReference type="PROSITE" id="PS00455">
    <property type="entry name" value="AMP_BINDING"/>
    <property type="match status" value="1"/>
</dbReference>
<dbReference type="EC" id="1.13.12.7" evidence="3"/>
<dbReference type="AlphaFoldDB" id="A0A553P2N5"/>
<evidence type="ECO:0000256" key="3">
    <source>
        <dbReference type="ARBA" id="ARBA00012532"/>
    </source>
</evidence>
<name>A0A553P2N5_TIGCA</name>
<dbReference type="Pfam" id="PF00501">
    <property type="entry name" value="AMP-binding"/>
    <property type="match status" value="1"/>
</dbReference>
<dbReference type="Pfam" id="PF13193">
    <property type="entry name" value="AMP-binding_C"/>
    <property type="match status" value="1"/>
</dbReference>
<dbReference type="Gene3D" id="3.40.50.980">
    <property type="match status" value="2"/>
</dbReference>
<accession>A0A553P2N5</accession>
<dbReference type="InterPro" id="IPR020845">
    <property type="entry name" value="AMP-binding_CS"/>
</dbReference>
<dbReference type="EMBL" id="VCGU01000008">
    <property type="protein sequence ID" value="TRY71910.1"/>
    <property type="molecule type" value="Genomic_DNA"/>
</dbReference>
<dbReference type="OrthoDB" id="10253869at2759"/>
<feature type="domain" description="AMP-binding enzyme C-terminal" evidence="12">
    <location>
        <begin position="490"/>
        <end position="566"/>
    </location>
</feature>
<keyword evidence="7" id="KW-0576">Peroxisome</keyword>
<dbReference type="FunFam" id="3.30.300.30:FF:000007">
    <property type="entry name" value="4-coumarate--CoA ligase 2"/>
    <property type="match status" value="1"/>
</dbReference>
<dbReference type="FunFam" id="3.40.50.12780:FF:000003">
    <property type="entry name" value="Long-chain-fatty-acid--CoA ligase FadD"/>
    <property type="match status" value="1"/>
</dbReference>
<evidence type="ECO:0000259" key="12">
    <source>
        <dbReference type="Pfam" id="PF13193"/>
    </source>
</evidence>
<dbReference type="OMA" id="YMMRRFD"/>
<evidence type="ECO:0000256" key="8">
    <source>
        <dbReference type="ARBA" id="ARBA00023223"/>
    </source>
</evidence>
<comment type="similarity">
    <text evidence="2">Belongs to the ATP-dependent AMP-binding enzyme family.</text>
</comment>
<evidence type="ECO:0000256" key="2">
    <source>
        <dbReference type="ARBA" id="ARBA00006432"/>
    </source>
</evidence>
<keyword evidence="6" id="KW-0067">ATP-binding</keyword>
<evidence type="ECO:0000256" key="10">
    <source>
        <dbReference type="ARBA" id="ARBA00048497"/>
    </source>
</evidence>
<dbReference type="GO" id="GO:0005524">
    <property type="term" value="F:ATP binding"/>
    <property type="evidence" value="ECO:0007669"/>
    <property type="project" value="UniProtKB-KW"/>
</dbReference>
<dbReference type="Gene3D" id="3.30.300.30">
    <property type="match status" value="1"/>
</dbReference>
<keyword evidence="14" id="KW-1185">Reference proteome</keyword>
<feature type="domain" description="AMP-dependent synthetase/ligase" evidence="11">
    <location>
        <begin position="64"/>
        <end position="440"/>
    </location>
</feature>
<organism evidence="13 14">
    <name type="scientific">Tigriopus californicus</name>
    <name type="common">Marine copepod</name>
    <dbReference type="NCBI Taxonomy" id="6832"/>
    <lineage>
        <taxon>Eukaryota</taxon>
        <taxon>Metazoa</taxon>
        <taxon>Ecdysozoa</taxon>
        <taxon>Arthropoda</taxon>
        <taxon>Crustacea</taxon>
        <taxon>Multicrustacea</taxon>
        <taxon>Hexanauplia</taxon>
        <taxon>Copepoda</taxon>
        <taxon>Harpacticoida</taxon>
        <taxon>Harpacticidae</taxon>
        <taxon>Tigriopus</taxon>
    </lineage>
</organism>
<dbReference type="GO" id="GO:0005777">
    <property type="term" value="C:peroxisome"/>
    <property type="evidence" value="ECO:0007669"/>
    <property type="project" value="UniProtKB-SubCell"/>
</dbReference>
<dbReference type="CDD" id="cd05911">
    <property type="entry name" value="Firefly_Luc_like"/>
    <property type="match status" value="1"/>
</dbReference>
<reference evidence="13 14" key="1">
    <citation type="journal article" date="2018" name="Nat. Ecol. Evol.">
        <title>Genomic signatures of mitonuclear coevolution across populations of Tigriopus californicus.</title>
        <authorList>
            <person name="Barreto F.S."/>
            <person name="Watson E.T."/>
            <person name="Lima T.G."/>
            <person name="Willett C.S."/>
            <person name="Edmands S."/>
            <person name="Li W."/>
            <person name="Burton R.S."/>
        </authorList>
    </citation>
    <scope>NUCLEOTIDE SEQUENCE [LARGE SCALE GENOMIC DNA]</scope>
    <source>
        <strain evidence="13 14">San Diego</strain>
    </source>
</reference>
<keyword evidence="5" id="KW-0547">Nucleotide-binding</keyword>
<dbReference type="PANTHER" id="PTHR24096:SF422">
    <property type="entry name" value="BCDNA.GH02901"/>
    <property type="match status" value="1"/>
</dbReference>
<evidence type="ECO:0000256" key="5">
    <source>
        <dbReference type="ARBA" id="ARBA00022741"/>
    </source>
</evidence>
<evidence type="ECO:0000259" key="11">
    <source>
        <dbReference type="Pfam" id="PF00501"/>
    </source>
</evidence>
<sequence>MLITTKIAFKHGRTYHKVLGPWLRHVQLSQRCLSISGFNRGIIKSSYDDVPISQKNLFHFMWENHSKYYNKIALVDGVTDEQLNYDEAYRKSKNFALRLQSLEALKGDVLAVLLPNCLEYPLVFAGGCGVGVTITTLNPIYTPHEICKQLEMSKACWAVTTKALLPTLEAAFVKLGPVDFQWKERVFIVGEKVPGYHSVTEMLETDMVGEPDVDVNVHEDICVLPYSSGTTGVPKGVMLTHHNIVGNACQQVLGHKDISTITPLKDNESQHVTICVLPMYHVYAMNVTMIPMLYCGGKLVVLPKFEPKVFIEALEKYKPTFLHLAPPLVSFCTTHPDIKPHHLEALEHVVVAAAPSGPALIKKFKNLAPSKVVYREAWGMTETSPIVSMTSLTDEMNGFCGKLVPNTMAKVIDLNTGEPLGPHQRGELCAKGPQIMKGYLDNPEATHSTIKDGWMHSGDIAIYDEQGRISIVDRLKELIKVKGFQVPPAELEDLIRGHEKVFDVAVIGVPHEKFGEAPRAYVVANPGHELTEEEVFGYVKDNAAAYKQLSGGIQFMDHIPRSAAGKILRKDLLTAYLNEQQQ</sequence>
<evidence type="ECO:0000313" key="13">
    <source>
        <dbReference type="EMBL" id="TRY71910.1"/>
    </source>
</evidence>
<evidence type="ECO:0000256" key="4">
    <source>
        <dbReference type="ARBA" id="ARBA00019043"/>
    </source>
</evidence>
<evidence type="ECO:0000256" key="6">
    <source>
        <dbReference type="ARBA" id="ARBA00022840"/>
    </source>
</evidence>
<dbReference type="GO" id="GO:0008218">
    <property type="term" value="P:bioluminescence"/>
    <property type="evidence" value="ECO:0007669"/>
    <property type="project" value="UniProtKB-KW"/>
</dbReference>
<evidence type="ECO:0000256" key="7">
    <source>
        <dbReference type="ARBA" id="ARBA00023140"/>
    </source>
</evidence>
<dbReference type="SUPFAM" id="SSF56801">
    <property type="entry name" value="Acetyl-CoA synthetase-like"/>
    <property type="match status" value="1"/>
</dbReference>
<comment type="catalytic activity">
    <reaction evidence="10">
        <text>firefly D-luciferin + ATP + O2 = firefly oxyluciferin + hnu + AMP + CO2 + diphosphate</text>
        <dbReference type="Rhea" id="RHEA:10732"/>
        <dbReference type="ChEBI" id="CHEBI:15379"/>
        <dbReference type="ChEBI" id="CHEBI:16526"/>
        <dbReference type="ChEBI" id="CHEBI:16792"/>
        <dbReference type="ChEBI" id="CHEBI:30212"/>
        <dbReference type="ChEBI" id="CHEBI:30616"/>
        <dbReference type="ChEBI" id="CHEBI:33019"/>
        <dbReference type="ChEBI" id="CHEBI:58038"/>
        <dbReference type="ChEBI" id="CHEBI:456215"/>
        <dbReference type="EC" id="1.13.12.7"/>
    </reaction>
</comment>
<dbReference type="Proteomes" id="UP000318571">
    <property type="component" value="Chromosome 7"/>
</dbReference>
<keyword evidence="9" id="KW-0599">Photoprotein</keyword>
<gene>
    <name evidence="13" type="ORF">TCAL_00174</name>
</gene>
<dbReference type="InterPro" id="IPR000873">
    <property type="entry name" value="AMP-dep_synth/lig_dom"/>
</dbReference>
<keyword evidence="8" id="KW-0455">Luminescence</keyword>
<dbReference type="STRING" id="6832.A0A553P2N5"/>
<evidence type="ECO:0000313" key="14">
    <source>
        <dbReference type="Proteomes" id="UP000318571"/>
    </source>
</evidence>
<evidence type="ECO:0000256" key="9">
    <source>
        <dbReference type="ARBA" id="ARBA00023262"/>
    </source>
</evidence>
<dbReference type="Gene3D" id="2.30.38.10">
    <property type="entry name" value="Luciferase, Domain 3"/>
    <property type="match status" value="1"/>
</dbReference>
<proteinExistence type="inferred from homology"/>
<dbReference type="InterPro" id="IPR025110">
    <property type="entry name" value="AMP-bd_C"/>
</dbReference>
<dbReference type="PANTHER" id="PTHR24096">
    <property type="entry name" value="LONG-CHAIN-FATTY-ACID--COA LIGASE"/>
    <property type="match status" value="1"/>
</dbReference>
<evidence type="ECO:0000256" key="1">
    <source>
        <dbReference type="ARBA" id="ARBA00004275"/>
    </source>
</evidence>
<protein>
    <recommendedName>
        <fullName evidence="4">Luciferin 4-monooxygenase</fullName>
        <ecNumber evidence="3">1.13.12.7</ecNumber>
    </recommendedName>
</protein>
<comment type="subcellular location">
    <subcellularLocation>
        <location evidence="1">Peroxisome</location>
    </subcellularLocation>
</comment>